<organism evidence="2 3">
    <name type="scientific">Alternaria tenuissima</name>
    <dbReference type="NCBI Taxonomy" id="119927"/>
    <lineage>
        <taxon>Eukaryota</taxon>
        <taxon>Fungi</taxon>
        <taxon>Dikarya</taxon>
        <taxon>Ascomycota</taxon>
        <taxon>Pezizomycotina</taxon>
        <taxon>Dothideomycetes</taxon>
        <taxon>Pleosporomycetidae</taxon>
        <taxon>Pleosporales</taxon>
        <taxon>Pleosporineae</taxon>
        <taxon>Pleosporaceae</taxon>
        <taxon>Alternaria</taxon>
        <taxon>Alternaria sect. Alternaria</taxon>
        <taxon>Alternaria alternata complex</taxon>
    </lineage>
</organism>
<gene>
    <name evidence="2" type="ORF">AA0114_g6637</name>
</gene>
<feature type="transmembrane region" description="Helical" evidence="1">
    <location>
        <begin position="70"/>
        <end position="88"/>
    </location>
</feature>
<keyword evidence="1" id="KW-1133">Transmembrane helix</keyword>
<feature type="transmembrane region" description="Helical" evidence="1">
    <location>
        <begin position="419"/>
        <end position="437"/>
    </location>
</feature>
<reference evidence="3" key="1">
    <citation type="journal article" date="2019" name="bioRxiv">
        <title>Genomics, evolutionary history and diagnostics of the Alternaria alternata species group including apple and Asian pear pathotypes.</title>
        <authorList>
            <person name="Armitage A.D."/>
            <person name="Cockerton H.M."/>
            <person name="Sreenivasaprasad S."/>
            <person name="Woodhall J.W."/>
            <person name="Lane C.R."/>
            <person name="Harrison R.J."/>
            <person name="Clarkson J.P."/>
        </authorList>
    </citation>
    <scope>NUCLEOTIDE SEQUENCE [LARGE SCALE GENOMIC DNA]</scope>
    <source>
        <strain evidence="3">FERA 1082</strain>
    </source>
</reference>
<feature type="transmembrane region" description="Helical" evidence="1">
    <location>
        <begin position="393"/>
        <end position="413"/>
    </location>
</feature>
<sequence length="463" mass="53789">MGSCLQDVKDRSNDDNIIALVDDRQNHERCDKIIGKPCNDCRIFSRSVGIPELCERMQEKRSTYKAEKRIIFIPNITPAAAVGLAATVAERSAVPLRDFLHKYLKREAIFSATISWGFFFDIHIPYHAMRRGPLAGTEDPRLIRGKRLRKTEPLPLRYQSTDREDLYYHEAQTSSLSWGADEWFWTELCLVDTYFGSEEKHKTYFTGCQEGDGFDPPVGGRFRMTTPRFDPREYFLLKLRFRTEQAVTEYSALIETFNSRTDEYARTIRRVFEDDNKRTNTRTISDVIETAQLFIDGISGITDAWDTFSRTELVIFTTYLPERSTWPTYINIIIRNVAELDRLRKLLLIRRDHFKFKLDSLHTVSSLSQTYTGNLQAETAVNQGNDLKILTKMTVYVAFPLLFTTALFSMDFVRPKYPWAVFFGVLALISLVNYMIASPRSSKRVWTKCKAWQDATVWKLKHN</sequence>
<dbReference type="EMBL" id="PDXA01000020">
    <property type="protein sequence ID" value="RYN49475.1"/>
    <property type="molecule type" value="Genomic_DNA"/>
</dbReference>
<evidence type="ECO:0000256" key="1">
    <source>
        <dbReference type="SAM" id="Phobius"/>
    </source>
</evidence>
<evidence type="ECO:0000313" key="3">
    <source>
        <dbReference type="Proteomes" id="UP000292402"/>
    </source>
</evidence>
<evidence type="ECO:0000313" key="2">
    <source>
        <dbReference type="EMBL" id="RYN49475.1"/>
    </source>
</evidence>
<keyword evidence="1" id="KW-0812">Transmembrane</keyword>
<proteinExistence type="predicted"/>
<protein>
    <submittedName>
        <fullName evidence="2">Uncharacterized protein</fullName>
    </submittedName>
</protein>
<comment type="caution">
    <text evidence="2">The sequence shown here is derived from an EMBL/GenBank/DDBJ whole genome shotgun (WGS) entry which is preliminary data.</text>
</comment>
<dbReference type="AlphaFoldDB" id="A0A4Q4MF57"/>
<accession>A0A4Q4MF57</accession>
<name>A0A4Q4MF57_9PLEO</name>
<keyword evidence="1" id="KW-0472">Membrane</keyword>
<feature type="transmembrane region" description="Helical" evidence="1">
    <location>
        <begin position="108"/>
        <end position="126"/>
    </location>
</feature>
<dbReference type="Proteomes" id="UP000292402">
    <property type="component" value="Unassembled WGS sequence"/>
</dbReference>